<evidence type="ECO:0000256" key="11">
    <source>
        <dbReference type="SAM" id="Phobius"/>
    </source>
</evidence>
<gene>
    <name evidence="13" type="primary">g806</name>
    <name evidence="13" type="ORF">VP750_LOCUS706</name>
</gene>
<organism evidence="13 14">
    <name type="scientific">Coccomyxa viridis</name>
    <dbReference type="NCBI Taxonomy" id="1274662"/>
    <lineage>
        <taxon>Eukaryota</taxon>
        <taxon>Viridiplantae</taxon>
        <taxon>Chlorophyta</taxon>
        <taxon>core chlorophytes</taxon>
        <taxon>Trebouxiophyceae</taxon>
        <taxon>Trebouxiophyceae incertae sedis</taxon>
        <taxon>Coccomyxaceae</taxon>
        <taxon>Coccomyxa</taxon>
    </lineage>
</organism>
<comment type="caution">
    <text evidence="13">The sequence shown here is derived from an EMBL/GenBank/DDBJ whole genome shotgun (WGS) entry which is preliminary data.</text>
</comment>
<evidence type="ECO:0000256" key="9">
    <source>
        <dbReference type="ARBA" id="ARBA00023136"/>
    </source>
</evidence>
<feature type="transmembrane region" description="Helical" evidence="11">
    <location>
        <begin position="60"/>
        <end position="82"/>
    </location>
</feature>
<keyword evidence="8" id="KW-0770">Synapse</keyword>
<evidence type="ECO:0000259" key="12">
    <source>
        <dbReference type="Pfam" id="PF01545"/>
    </source>
</evidence>
<keyword evidence="5" id="KW-0967">Endosome</keyword>
<dbReference type="PANTHER" id="PTHR31937:SF2">
    <property type="entry name" value="TRANSMEMBRANE PROTEIN 163"/>
    <property type="match status" value="1"/>
</dbReference>
<feature type="transmembrane region" description="Helical" evidence="11">
    <location>
        <begin position="88"/>
        <end position="107"/>
    </location>
</feature>
<reference evidence="13 14" key="1">
    <citation type="submission" date="2024-06" db="EMBL/GenBank/DDBJ databases">
        <authorList>
            <person name="Kraege A."/>
            <person name="Thomma B."/>
        </authorList>
    </citation>
    <scope>NUCLEOTIDE SEQUENCE [LARGE SCALE GENOMIC DNA]</scope>
</reference>
<dbReference type="EMBL" id="CAXHTA020000002">
    <property type="protein sequence ID" value="CAL5219047.1"/>
    <property type="molecule type" value="Genomic_DNA"/>
</dbReference>
<dbReference type="PANTHER" id="PTHR31937">
    <property type="entry name" value="TRANSMEMBRANE PROTEIN 163"/>
    <property type="match status" value="1"/>
</dbReference>
<comment type="similarity">
    <text evidence="3">Belongs to the TMEM163 family.</text>
</comment>
<keyword evidence="4 11" id="KW-0812">Transmembrane</keyword>
<accession>A0ABP1FND8</accession>
<protein>
    <submittedName>
        <fullName evidence="13">G806 protein</fullName>
    </submittedName>
</protein>
<keyword evidence="7 11" id="KW-1133">Transmembrane helix</keyword>
<evidence type="ECO:0000313" key="14">
    <source>
        <dbReference type="Proteomes" id="UP001497392"/>
    </source>
</evidence>
<dbReference type="InterPro" id="IPR027469">
    <property type="entry name" value="Cation_efflux_TMD_sf"/>
</dbReference>
<dbReference type="InterPro" id="IPR058533">
    <property type="entry name" value="Cation_efflux_TM"/>
</dbReference>
<dbReference type="Gene3D" id="1.20.1510.10">
    <property type="entry name" value="Cation efflux protein transmembrane domain"/>
    <property type="match status" value="1"/>
</dbReference>
<evidence type="ECO:0000256" key="7">
    <source>
        <dbReference type="ARBA" id="ARBA00022989"/>
    </source>
</evidence>
<dbReference type="Proteomes" id="UP001497392">
    <property type="component" value="Unassembled WGS sequence"/>
</dbReference>
<dbReference type="InterPro" id="IPR026765">
    <property type="entry name" value="Tmem163"/>
</dbReference>
<evidence type="ECO:0000256" key="4">
    <source>
        <dbReference type="ARBA" id="ARBA00022692"/>
    </source>
</evidence>
<evidence type="ECO:0000256" key="6">
    <source>
        <dbReference type="ARBA" id="ARBA00022833"/>
    </source>
</evidence>
<feature type="transmembrane region" description="Helical" evidence="11">
    <location>
        <begin position="163"/>
        <end position="184"/>
    </location>
</feature>
<evidence type="ECO:0000256" key="8">
    <source>
        <dbReference type="ARBA" id="ARBA00023018"/>
    </source>
</evidence>
<evidence type="ECO:0000256" key="10">
    <source>
        <dbReference type="ARBA" id="ARBA00023329"/>
    </source>
</evidence>
<keyword evidence="10" id="KW-0968">Cytoplasmic vesicle</keyword>
<sequence length="274" mass="29190">MRNGHKRGPAIAQDGLSEHYDEAQPSTASHEWCQDLPFTEDEAGFMTGKTRNYLVKRARLITYVSLAVTLVGGVSGIAAAVALDSAAVLGYALESFVDVWSSILVLWRFWGDGSSEAAAAMAQREKWASFGISMSFLGISFVVGKEALGHIQAEQGPEEGGMLLLLAAASVIVLSALCGLKLDLSRKLRSESLRKDAITSGAVAVLSAAIVVSTLMYSHNASLWWFDSVVALGISVALCCAGASSLISTKWWSRSFWAGAPEALLQQRGECSLI</sequence>
<feature type="transmembrane region" description="Helical" evidence="11">
    <location>
        <begin position="196"/>
        <end position="217"/>
    </location>
</feature>
<keyword evidence="9 11" id="KW-0472">Membrane</keyword>
<evidence type="ECO:0000313" key="13">
    <source>
        <dbReference type="EMBL" id="CAL5219047.1"/>
    </source>
</evidence>
<evidence type="ECO:0000256" key="3">
    <source>
        <dbReference type="ARBA" id="ARBA00008731"/>
    </source>
</evidence>
<keyword evidence="14" id="KW-1185">Reference proteome</keyword>
<name>A0ABP1FND8_9CHLO</name>
<feature type="transmembrane region" description="Helical" evidence="11">
    <location>
        <begin position="127"/>
        <end position="143"/>
    </location>
</feature>
<keyword evidence="6" id="KW-0862">Zinc</keyword>
<evidence type="ECO:0000256" key="1">
    <source>
        <dbReference type="ARBA" id="ARBA00004146"/>
    </source>
</evidence>
<feature type="domain" description="Cation efflux protein transmembrane" evidence="12">
    <location>
        <begin position="63"/>
        <end position="245"/>
    </location>
</feature>
<comment type="subcellular location">
    <subcellularLocation>
        <location evidence="2">Cytoplasmic vesicle</location>
        <location evidence="2">Secretory vesicle</location>
        <location evidence="2">Synaptic vesicle membrane</location>
        <topology evidence="2">Multi-pass membrane protein</topology>
    </subcellularLocation>
    <subcellularLocation>
        <location evidence="1">Early endosome membrane</location>
    </subcellularLocation>
</comment>
<feature type="transmembrane region" description="Helical" evidence="11">
    <location>
        <begin position="223"/>
        <end position="247"/>
    </location>
</feature>
<dbReference type="SUPFAM" id="SSF161111">
    <property type="entry name" value="Cation efflux protein transmembrane domain-like"/>
    <property type="match status" value="1"/>
</dbReference>
<dbReference type="Pfam" id="PF01545">
    <property type="entry name" value="Cation_efflux"/>
    <property type="match status" value="1"/>
</dbReference>
<evidence type="ECO:0000256" key="5">
    <source>
        <dbReference type="ARBA" id="ARBA00022753"/>
    </source>
</evidence>
<proteinExistence type="inferred from homology"/>
<evidence type="ECO:0000256" key="2">
    <source>
        <dbReference type="ARBA" id="ARBA00004644"/>
    </source>
</evidence>